<dbReference type="GO" id="GO:0004749">
    <property type="term" value="F:ribose phosphate diphosphokinase activity"/>
    <property type="evidence" value="ECO:0007669"/>
    <property type="project" value="UniProtKB-EC"/>
</dbReference>
<dbReference type="Pfam" id="PF13793">
    <property type="entry name" value="Pribosyltran_N"/>
    <property type="match status" value="1"/>
</dbReference>
<dbReference type="PANTHER" id="PTHR31044">
    <property type="entry name" value="BETA-1,3 GLUCANASE"/>
    <property type="match status" value="1"/>
</dbReference>
<evidence type="ECO:0000256" key="2">
    <source>
        <dbReference type="ARBA" id="ARBA00022475"/>
    </source>
</evidence>
<dbReference type="Pfam" id="PF07983">
    <property type="entry name" value="X8"/>
    <property type="match status" value="1"/>
</dbReference>
<evidence type="ECO:0000256" key="1">
    <source>
        <dbReference type="ARBA" id="ARBA00004609"/>
    </source>
</evidence>
<feature type="signal peptide" evidence="10">
    <location>
        <begin position="1"/>
        <end position="24"/>
    </location>
</feature>
<dbReference type="InterPro" id="IPR012946">
    <property type="entry name" value="X8"/>
</dbReference>
<dbReference type="EMBL" id="BKCP01005738">
    <property type="protein sequence ID" value="GER39710.1"/>
    <property type="molecule type" value="Genomic_DNA"/>
</dbReference>
<keyword evidence="4 10" id="KW-0732">Signal</keyword>
<keyword evidence="5" id="KW-0472">Membrane</keyword>
<accession>A0A5A7Q3J8</accession>
<keyword evidence="13" id="KW-1185">Reference proteome</keyword>
<comment type="caution">
    <text evidence="12">The sequence shown here is derived from an EMBL/GenBank/DDBJ whole genome shotgun (WGS) entry which is preliminary data.</text>
</comment>
<evidence type="ECO:0000256" key="8">
    <source>
        <dbReference type="ARBA" id="ARBA00023288"/>
    </source>
</evidence>
<dbReference type="OrthoDB" id="1919050at2759"/>
<dbReference type="Gene3D" id="3.40.50.2020">
    <property type="match status" value="1"/>
</dbReference>
<evidence type="ECO:0000313" key="12">
    <source>
        <dbReference type="EMBL" id="GER39710.1"/>
    </source>
</evidence>
<dbReference type="Gene3D" id="1.20.58.1040">
    <property type="match status" value="1"/>
</dbReference>
<comment type="subcellular location">
    <subcellularLocation>
        <location evidence="1">Cell membrane</location>
        <topology evidence="1">Lipid-anchor</topology>
        <topology evidence="1">GPI-anchor</topology>
    </subcellularLocation>
</comment>
<dbReference type="InterPro" id="IPR044788">
    <property type="entry name" value="X8_dom_prot"/>
</dbReference>
<evidence type="ECO:0000256" key="6">
    <source>
        <dbReference type="ARBA" id="ARBA00023157"/>
    </source>
</evidence>
<feature type="chain" id="PRO_5023051162" evidence="10">
    <location>
        <begin position="25"/>
        <end position="210"/>
    </location>
</feature>
<name>A0A5A7Q3J8_STRAF</name>
<keyword evidence="3" id="KW-0336">GPI-anchor</keyword>
<evidence type="ECO:0000256" key="4">
    <source>
        <dbReference type="ARBA" id="ARBA00022729"/>
    </source>
</evidence>
<keyword evidence="8" id="KW-0449">Lipoprotein</keyword>
<protein>
    <submittedName>
        <fullName evidence="12">Carbohydrate-binding X8 domain superfamily protein</fullName>
    </submittedName>
</protein>
<dbReference type="GO" id="GO:0098552">
    <property type="term" value="C:side of membrane"/>
    <property type="evidence" value="ECO:0007669"/>
    <property type="project" value="UniProtKB-KW"/>
</dbReference>
<keyword evidence="6" id="KW-1015">Disulfide bond</keyword>
<evidence type="ECO:0000256" key="3">
    <source>
        <dbReference type="ARBA" id="ARBA00022622"/>
    </source>
</evidence>
<dbReference type="InterPro" id="IPR029057">
    <property type="entry name" value="PRTase-like"/>
</dbReference>
<comment type="catalytic activity">
    <reaction evidence="9">
        <text>D-ribose 5-phosphate + ATP = 5-phospho-alpha-D-ribose 1-diphosphate + AMP + H(+)</text>
        <dbReference type="Rhea" id="RHEA:15609"/>
        <dbReference type="ChEBI" id="CHEBI:15378"/>
        <dbReference type="ChEBI" id="CHEBI:30616"/>
        <dbReference type="ChEBI" id="CHEBI:58017"/>
        <dbReference type="ChEBI" id="CHEBI:78346"/>
        <dbReference type="ChEBI" id="CHEBI:456215"/>
        <dbReference type="EC" id="2.7.6.1"/>
    </reaction>
</comment>
<dbReference type="SMART" id="SM00768">
    <property type="entry name" value="X8"/>
    <property type="match status" value="1"/>
</dbReference>
<gene>
    <name evidence="12" type="ORF">STAS_16346</name>
</gene>
<proteinExistence type="predicted"/>
<dbReference type="Proteomes" id="UP000325081">
    <property type="component" value="Unassembled WGS sequence"/>
</dbReference>
<evidence type="ECO:0000256" key="5">
    <source>
        <dbReference type="ARBA" id="ARBA00023136"/>
    </source>
</evidence>
<dbReference type="GO" id="GO:0005886">
    <property type="term" value="C:plasma membrane"/>
    <property type="evidence" value="ECO:0007669"/>
    <property type="project" value="UniProtKB-SubCell"/>
</dbReference>
<dbReference type="InterPro" id="IPR029099">
    <property type="entry name" value="Pribosyltran_N"/>
</dbReference>
<dbReference type="AlphaFoldDB" id="A0A5A7Q3J8"/>
<keyword evidence="7" id="KW-0325">Glycoprotein</keyword>
<reference evidence="13" key="1">
    <citation type="journal article" date="2019" name="Curr. Biol.">
        <title>Genome Sequence of Striga asiatica Provides Insight into the Evolution of Plant Parasitism.</title>
        <authorList>
            <person name="Yoshida S."/>
            <person name="Kim S."/>
            <person name="Wafula E.K."/>
            <person name="Tanskanen J."/>
            <person name="Kim Y.M."/>
            <person name="Honaas L."/>
            <person name="Yang Z."/>
            <person name="Spallek T."/>
            <person name="Conn C.E."/>
            <person name="Ichihashi Y."/>
            <person name="Cheong K."/>
            <person name="Cui S."/>
            <person name="Der J.P."/>
            <person name="Gundlach H."/>
            <person name="Jiao Y."/>
            <person name="Hori C."/>
            <person name="Ishida J.K."/>
            <person name="Kasahara H."/>
            <person name="Kiba T."/>
            <person name="Kim M.S."/>
            <person name="Koo N."/>
            <person name="Laohavisit A."/>
            <person name="Lee Y.H."/>
            <person name="Lumba S."/>
            <person name="McCourt P."/>
            <person name="Mortimer J.C."/>
            <person name="Mutuku J.M."/>
            <person name="Nomura T."/>
            <person name="Sasaki-Sekimoto Y."/>
            <person name="Seto Y."/>
            <person name="Wang Y."/>
            <person name="Wakatake T."/>
            <person name="Sakakibara H."/>
            <person name="Demura T."/>
            <person name="Yamaguchi S."/>
            <person name="Yoneyama K."/>
            <person name="Manabe R.I."/>
            <person name="Nelson D.C."/>
            <person name="Schulman A.H."/>
            <person name="Timko M.P."/>
            <person name="dePamphilis C.W."/>
            <person name="Choi D."/>
            <person name="Shirasu K."/>
        </authorList>
    </citation>
    <scope>NUCLEOTIDE SEQUENCE [LARGE SCALE GENOMIC DNA]</scope>
    <source>
        <strain evidence="13">cv. UVA1</strain>
    </source>
</reference>
<dbReference type="FunFam" id="1.20.58.1040:FF:000001">
    <property type="entry name" value="Glucan endo-1,3-beta-glucosidase 4"/>
    <property type="match status" value="1"/>
</dbReference>
<evidence type="ECO:0000256" key="7">
    <source>
        <dbReference type="ARBA" id="ARBA00023180"/>
    </source>
</evidence>
<sequence length="210" mass="22100">MGAGNLISPLSLLLFPLISALGSAAPLWCVAKNNAEDAALQQALNWACGQVDCGPIQIGRPCYVDSDLQHTASYAFNAYYLTHALSDDACNFGGNAALTNIDPSHGNCRFPSSSSSSSGNGSLSGAVPAGSADLNGSSCSSRASPWDLIRLQQAISLAAITMSSTTVEEIESNLGVELEKVKRRMFADGEIYFQLEESVRGCDVYFFVGT</sequence>
<dbReference type="PANTHER" id="PTHR31044:SF33">
    <property type="entry name" value="PLASMODESMATA CALLOSE-BINDING PROTEIN 5"/>
    <property type="match status" value="1"/>
</dbReference>
<evidence type="ECO:0000256" key="10">
    <source>
        <dbReference type="SAM" id="SignalP"/>
    </source>
</evidence>
<feature type="domain" description="X8" evidence="11">
    <location>
        <begin position="27"/>
        <end position="110"/>
    </location>
</feature>
<organism evidence="12 13">
    <name type="scientific">Striga asiatica</name>
    <name type="common">Asiatic witchweed</name>
    <name type="synonym">Buchnera asiatica</name>
    <dbReference type="NCBI Taxonomy" id="4170"/>
    <lineage>
        <taxon>Eukaryota</taxon>
        <taxon>Viridiplantae</taxon>
        <taxon>Streptophyta</taxon>
        <taxon>Embryophyta</taxon>
        <taxon>Tracheophyta</taxon>
        <taxon>Spermatophyta</taxon>
        <taxon>Magnoliopsida</taxon>
        <taxon>eudicotyledons</taxon>
        <taxon>Gunneridae</taxon>
        <taxon>Pentapetalae</taxon>
        <taxon>asterids</taxon>
        <taxon>lamiids</taxon>
        <taxon>Lamiales</taxon>
        <taxon>Orobanchaceae</taxon>
        <taxon>Buchnereae</taxon>
        <taxon>Striga</taxon>
    </lineage>
</organism>
<evidence type="ECO:0000313" key="13">
    <source>
        <dbReference type="Proteomes" id="UP000325081"/>
    </source>
</evidence>
<dbReference type="GO" id="GO:0009506">
    <property type="term" value="C:plasmodesma"/>
    <property type="evidence" value="ECO:0007669"/>
    <property type="project" value="UniProtKB-ARBA"/>
</dbReference>
<keyword evidence="2" id="KW-1003">Cell membrane</keyword>
<evidence type="ECO:0000256" key="9">
    <source>
        <dbReference type="ARBA" id="ARBA00049535"/>
    </source>
</evidence>
<evidence type="ECO:0000259" key="11">
    <source>
        <dbReference type="SMART" id="SM00768"/>
    </source>
</evidence>